<evidence type="ECO:0000313" key="2">
    <source>
        <dbReference type="Proteomes" id="UP000887013"/>
    </source>
</evidence>
<dbReference type="OrthoDB" id="10400421at2759"/>
<gene>
    <name evidence="1" type="ORF">NPIL_485151</name>
</gene>
<keyword evidence="2" id="KW-1185">Reference proteome</keyword>
<reference evidence="1" key="1">
    <citation type="submission" date="2020-08" db="EMBL/GenBank/DDBJ databases">
        <title>Multicomponent nature underlies the extraordinary mechanical properties of spider dragline silk.</title>
        <authorList>
            <person name="Kono N."/>
            <person name="Nakamura H."/>
            <person name="Mori M."/>
            <person name="Yoshida Y."/>
            <person name="Ohtoshi R."/>
            <person name="Malay A.D."/>
            <person name="Moran D.A.P."/>
            <person name="Tomita M."/>
            <person name="Numata K."/>
            <person name="Arakawa K."/>
        </authorList>
    </citation>
    <scope>NUCLEOTIDE SEQUENCE</scope>
</reference>
<sequence>MDCVCIALLLSKHEKSMKALISEVMAVLMFDNFKLKSTGTSGGHILKKKKEDAVCSKRKVVNQPSPMLGKPNLAEIFGSDFASAWLPFSAMPCQNIVADALSELINMHIEDRETIIWRVSAQIVICRY</sequence>
<dbReference type="AlphaFoldDB" id="A0A8X6PKZ2"/>
<protein>
    <submittedName>
        <fullName evidence="1">Uncharacterized protein</fullName>
    </submittedName>
</protein>
<proteinExistence type="predicted"/>
<accession>A0A8X6PKZ2</accession>
<organism evidence="1 2">
    <name type="scientific">Nephila pilipes</name>
    <name type="common">Giant wood spider</name>
    <name type="synonym">Nephila maculata</name>
    <dbReference type="NCBI Taxonomy" id="299642"/>
    <lineage>
        <taxon>Eukaryota</taxon>
        <taxon>Metazoa</taxon>
        <taxon>Ecdysozoa</taxon>
        <taxon>Arthropoda</taxon>
        <taxon>Chelicerata</taxon>
        <taxon>Arachnida</taxon>
        <taxon>Araneae</taxon>
        <taxon>Araneomorphae</taxon>
        <taxon>Entelegynae</taxon>
        <taxon>Araneoidea</taxon>
        <taxon>Nephilidae</taxon>
        <taxon>Nephila</taxon>
    </lineage>
</organism>
<name>A0A8X6PKZ2_NEPPI</name>
<dbReference type="Proteomes" id="UP000887013">
    <property type="component" value="Unassembled WGS sequence"/>
</dbReference>
<comment type="caution">
    <text evidence="1">The sequence shown here is derived from an EMBL/GenBank/DDBJ whole genome shotgun (WGS) entry which is preliminary data.</text>
</comment>
<evidence type="ECO:0000313" key="1">
    <source>
        <dbReference type="EMBL" id="GFT71985.1"/>
    </source>
</evidence>
<dbReference type="EMBL" id="BMAW01021231">
    <property type="protein sequence ID" value="GFT71985.1"/>
    <property type="molecule type" value="Genomic_DNA"/>
</dbReference>